<gene>
    <name evidence="1" type="ORF">METZ01_LOCUS142799</name>
</gene>
<dbReference type="EMBL" id="UINC01021744">
    <property type="protein sequence ID" value="SVA89945.1"/>
    <property type="molecule type" value="Genomic_DNA"/>
</dbReference>
<organism evidence="1">
    <name type="scientific">marine metagenome</name>
    <dbReference type="NCBI Taxonomy" id="408172"/>
    <lineage>
        <taxon>unclassified sequences</taxon>
        <taxon>metagenomes</taxon>
        <taxon>ecological metagenomes</taxon>
    </lineage>
</organism>
<dbReference type="AlphaFoldDB" id="A0A381ZL04"/>
<accession>A0A381ZL04</accession>
<name>A0A381ZL04_9ZZZZ</name>
<reference evidence="1" key="1">
    <citation type="submission" date="2018-05" db="EMBL/GenBank/DDBJ databases">
        <authorList>
            <person name="Lanie J.A."/>
            <person name="Ng W.-L."/>
            <person name="Kazmierczak K.M."/>
            <person name="Andrzejewski T.M."/>
            <person name="Davidsen T.M."/>
            <person name="Wayne K.J."/>
            <person name="Tettelin H."/>
            <person name="Glass J.I."/>
            <person name="Rusch D."/>
            <person name="Podicherti R."/>
            <person name="Tsui H.-C.T."/>
            <person name="Winkler M.E."/>
        </authorList>
    </citation>
    <scope>NUCLEOTIDE SEQUENCE</scope>
</reference>
<evidence type="ECO:0000313" key="1">
    <source>
        <dbReference type="EMBL" id="SVA89945.1"/>
    </source>
</evidence>
<protein>
    <submittedName>
        <fullName evidence="1">Uncharacterized protein</fullName>
    </submittedName>
</protein>
<sequence>MDLPTQMKHVNKSLKEASQGSTIRLMTEHQMLATYVLPKALEINVKCKVSPVQENWKIELFPEN</sequence>
<proteinExistence type="predicted"/>